<dbReference type="AlphaFoldDB" id="A0AA39PZ96"/>
<evidence type="ECO:0000256" key="2">
    <source>
        <dbReference type="ARBA" id="ARBA00008807"/>
    </source>
</evidence>
<accession>A0AA39PZ96</accession>
<dbReference type="GO" id="GO:0035673">
    <property type="term" value="F:oligopeptide transmembrane transporter activity"/>
    <property type="evidence" value="ECO:0007669"/>
    <property type="project" value="InterPro"/>
</dbReference>
<keyword evidence="7 10" id="KW-1133">Transmembrane helix</keyword>
<feature type="transmembrane region" description="Helical" evidence="10">
    <location>
        <begin position="248"/>
        <end position="266"/>
    </location>
</feature>
<evidence type="ECO:0000256" key="7">
    <source>
        <dbReference type="ARBA" id="ARBA00022989"/>
    </source>
</evidence>
<evidence type="ECO:0000313" key="12">
    <source>
        <dbReference type="Proteomes" id="UP001175228"/>
    </source>
</evidence>
<dbReference type="EMBL" id="JAUEPU010000028">
    <property type="protein sequence ID" value="KAK0492770.1"/>
    <property type="molecule type" value="Genomic_DNA"/>
</dbReference>
<organism evidence="11 12">
    <name type="scientific">Armillaria luteobubalina</name>
    <dbReference type="NCBI Taxonomy" id="153913"/>
    <lineage>
        <taxon>Eukaryota</taxon>
        <taxon>Fungi</taxon>
        <taxon>Dikarya</taxon>
        <taxon>Basidiomycota</taxon>
        <taxon>Agaricomycotina</taxon>
        <taxon>Agaricomycetes</taxon>
        <taxon>Agaricomycetidae</taxon>
        <taxon>Agaricales</taxon>
        <taxon>Marasmiineae</taxon>
        <taxon>Physalacriaceae</taxon>
        <taxon>Armillaria</taxon>
    </lineage>
</organism>
<dbReference type="NCBIfam" id="TIGR00727">
    <property type="entry name" value="ISP4_OPT"/>
    <property type="match status" value="1"/>
</dbReference>
<sequence length="855" mass="95584">MSADKKRKDYADTVEKESEGSFDEKAIVPDIDGVGLDIQALSSDVEEAAAVADTMSTEEVEECLRHIHGKDPNFPARALELSRQYLFDEDVRDDPVAFQKLYDEVKIEAAMVIVNSPYAEVRAVVDNHDDPNLPALTFRASVIGLIYVVIGAFLNQFFSIRQPGITISSNVAQLLAYPAGKLFEQVLPTTKYNTFGYEWSFNPGPFNMKEHMVATIMANVGFNTPYTAYVIWVQFAERFFNESWASNFGYQILISLSTNFIGYGLAGITRRFLVYPSYAIWPTNLATIALNRAFHSETNQIANGWKVSRMRFFLYAFGGMFVYFWFPKYAFTTSLDRVLVSNARYTSYIFQALSYFNWMTWIAPDNVLLGAVTGSIGGLGLNPISTFDYNVLSVAGDPLINPFFTIANFFLGAIVTLPVIIAIWVNNVWYTGYLPINSNGVFDNTGARYNVSMAVDEHSLFDEASYKAYSPAYLAAGNILLYGFFFATYAATISHTILYHRREIAMGFKSLWKRKPLKDDKFDIHSKLMGAYDEVPEWQYLCVLAVSVALGAIGVGVYPTSTTPAVVLYGILLAIIFCIPIGIIASITNVQVTLNVLAEFFGGLWFPGNANAMNFFKSYGYVTTAHTLAFAQDLKLAHYTHIPPRITFWVQMLATLVSTFVCVGILNFQMTQIPDVCSSTQKDRFTCPGANTFFTASVLWGTLGPSRMFGSGAIYNPLIWCFLIGFVLPVIVYFLTPRIPIFKYFHLPVFLVGTLIWAPYNLSNTWPAVPIAYVFNIFIKKRFLSWWSKYNYILASAFTCAIALSAVIQFFAVQYVGAEINWGPNTIPYAGCDSGSCTYYTLAEGEHFGPGVGEF</sequence>
<evidence type="ECO:0000256" key="1">
    <source>
        <dbReference type="ARBA" id="ARBA00004141"/>
    </source>
</evidence>
<keyword evidence="6" id="KW-0653">Protein transport</keyword>
<evidence type="ECO:0000256" key="4">
    <source>
        <dbReference type="ARBA" id="ARBA00022692"/>
    </source>
</evidence>
<evidence type="ECO:0000313" key="11">
    <source>
        <dbReference type="EMBL" id="KAK0492770.1"/>
    </source>
</evidence>
<comment type="caution">
    <text evidence="11">The sequence shown here is derived from an EMBL/GenBank/DDBJ whole genome shotgun (WGS) entry which is preliminary data.</text>
</comment>
<feature type="transmembrane region" description="Helical" evidence="10">
    <location>
        <begin position="566"/>
        <end position="587"/>
    </location>
</feature>
<evidence type="ECO:0000256" key="9">
    <source>
        <dbReference type="SAM" id="MobiDB-lite"/>
    </source>
</evidence>
<reference evidence="11" key="1">
    <citation type="submission" date="2023-06" db="EMBL/GenBank/DDBJ databases">
        <authorList>
            <consortium name="Lawrence Berkeley National Laboratory"/>
            <person name="Ahrendt S."/>
            <person name="Sahu N."/>
            <person name="Indic B."/>
            <person name="Wong-Bajracharya J."/>
            <person name="Merenyi Z."/>
            <person name="Ke H.-M."/>
            <person name="Monk M."/>
            <person name="Kocsube S."/>
            <person name="Drula E."/>
            <person name="Lipzen A."/>
            <person name="Balint B."/>
            <person name="Henrissat B."/>
            <person name="Andreopoulos B."/>
            <person name="Martin F.M."/>
            <person name="Harder C.B."/>
            <person name="Rigling D."/>
            <person name="Ford K.L."/>
            <person name="Foster G.D."/>
            <person name="Pangilinan J."/>
            <person name="Papanicolaou A."/>
            <person name="Barry K."/>
            <person name="LaButti K."/>
            <person name="Viragh M."/>
            <person name="Koriabine M."/>
            <person name="Yan M."/>
            <person name="Riley R."/>
            <person name="Champramary S."/>
            <person name="Plett K.L."/>
            <person name="Tsai I.J."/>
            <person name="Slot J."/>
            <person name="Sipos G."/>
            <person name="Plett J."/>
            <person name="Nagy L.G."/>
            <person name="Grigoriev I.V."/>
        </authorList>
    </citation>
    <scope>NUCLEOTIDE SEQUENCE</scope>
    <source>
        <strain evidence="11">HWK02</strain>
    </source>
</reference>
<dbReference type="InterPro" id="IPR004813">
    <property type="entry name" value="OPT"/>
</dbReference>
<dbReference type="Proteomes" id="UP001175228">
    <property type="component" value="Unassembled WGS sequence"/>
</dbReference>
<proteinExistence type="inferred from homology"/>
<evidence type="ECO:0000256" key="10">
    <source>
        <dbReference type="SAM" id="Phobius"/>
    </source>
</evidence>
<comment type="subcellular location">
    <subcellularLocation>
        <location evidence="1">Membrane</location>
        <topology evidence="1">Multi-pass membrane protein</topology>
    </subcellularLocation>
</comment>
<name>A0AA39PZ96_9AGAR</name>
<dbReference type="GO" id="GO:0016020">
    <property type="term" value="C:membrane"/>
    <property type="evidence" value="ECO:0007669"/>
    <property type="project" value="UniProtKB-SubCell"/>
</dbReference>
<feature type="transmembrane region" description="Helical" evidence="10">
    <location>
        <begin position="764"/>
        <end position="779"/>
    </location>
</feature>
<keyword evidence="3" id="KW-0813">Transport</keyword>
<dbReference type="NCBIfam" id="TIGR00728">
    <property type="entry name" value="OPT_sfam"/>
    <property type="match status" value="1"/>
</dbReference>
<keyword evidence="12" id="KW-1185">Reference proteome</keyword>
<keyword evidence="4 10" id="KW-0812">Transmembrane</keyword>
<keyword evidence="8 10" id="KW-0472">Membrane</keyword>
<feature type="transmembrane region" description="Helical" evidence="10">
    <location>
        <begin position="312"/>
        <end position="331"/>
    </location>
</feature>
<evidence type="ECO:0000256" key="3">
    <source>
        <dbReference type="ARBA" id="ARBA00022448"/>
    </source>
</evidence>
<feature type="region of interest" description="Disordered" evidence="9">
    <location>
        <begin position="1"/>
        <end position="24"/>
    </location>
</feature>
<feature type="transmembrane region" description="Helical" evidence="10">
    <location>
        <begin position="399"/>
        <end position="425"/>
    </location>
</feature>
<evidence type="ECO:0000256" key="6">
    <source>
        <dbReference type="ARBA" id="ARBA00022927"/>
    </source>
</evidence>
<feature type="transmembrane region" description="Helical" evidence="10">
    <location>
        <begin position="714"/>
        <end position="734"/>
    </location>
</feature>
<protein>
    <submittedName>
        <fullName evidence="11">OPT-domain-containing protein</fullName>
    </submittedName>
</protein>
<gene>
    <name evidence="11" type="ORF">EDD18DRAFT_1357615</name>
</gene>
<feature type="transmembrane region" description="Helical" evidence="10">
    <location>
        <begin position="272"/>
        <end position="291"/>
    </location>
</feature>
<feature type="transmembrane region" description="Helical" evidence="10">
    <location>
        <begin position="367"/>
        <end position="387"/>
    </location>
</feature>
<dbReference type="GO" id="GO:0015031">
    <property type="term" value="P:protein transport"/>
    <property type="evidence" value="ECO:0007669"/>
    <property type="project" value="UniProtKB-KW"/>
</dbReference>
<feature type="transmembrane region" description="Helical" evidence="10">
    <location>
        <begin position="538"/>
        <end position="560"/>
    </location>
</feature>
<feature type="transmembrane region" description="Helical" evidence="10">
    <location>
        <begin position="791"/>
        <end position="812"/>
    </location>
</feature>
<feature type="transmembrane region" description="Helical" evidence="10">
    <location>
        <begin position="136"/>
        <end position="154"/>
    </location>
</feature>
<dbReference type="Pfam" id="PF03169">
    <property type="entry name" value="OPT"/>
    <property type="match status" value="2"/>
</dbReference>
<dbReference type="PANTHER" id="PTHR22601">
    <property type="entry name" value="ISP4 LIKE PROTEIN"/>
    <property type="match status" value="1"/>
</dbReference>
<feature type="transmembrane region" description="Helical" evidence="10">
    <location>
        <begin position="479"/>
        <end position="499"/>
    </location>
</feature>
<comment type="similarity">
    <text evidence="2">Belongs to the oligopeptide OPT transporter family.</text>
</comment>
<feature type="transmembrane region" description="Helical" evidence="10">
    <location>
        <begin position="646"/>
        <end position="666"/>
    </location>
</feature>
<keyword evidence="5" id="KW-0571">Peptide transport</keyword>
<evidence type="ECO:0000256" key="8">
    <source>
        <dbReference type="ARBA" id="ARBA00023136"/>
    </source>
</evidence>
<evidence type="ECO:0000256" key="5">
    <source>
        <dbReference type="ARBA" id="ARBA00022856"/>
    </source>
</evidence>
<dbReference type="InterPro" id="IPR004648">
    <property type="entry name" value="Oligpept_transpt"/>
</dbReference>